<protein>
    <submittedName>
        <fullName evidence="2">Unannotated protein</fullName>
    </submittedName>
</protein>
<feature type="compositionally biased region" description="Polar residues" evidence="1">
    <location>
        <begin position="1"/>
        <end position="16"/>
    </location>
</feature>
<feature type="region of interest" description="Disordered" evidence="1">
    <location>
        <begin position="1"/>
        <end position="22"/>
    </location>
</feature>
<reference evidence="2" key="1">
    <citation type="submission" date="2020-05" db="EMBL/GenBank/DDBJ databases">
        <authorList>
            <person name="Chiriac C."/>
            <person name="Salcher M."/>
            <person name="Ghai R."/>
            <person name="Kavagutti S V."/>
        </authorList>
    </citation>
    <scope>NUCLEOTIDE SEQUENCE</scope>
</reference>
<organism evidence="2">
    <name type="scientific">freshwater metagenome</name>
    <dbReference type="NCBI Taxonomy" id="449393"/>
    <lineage>
        <taxon>unclassified sequences</taxon>
        <taxon>metagenomes</taxon>
        <taxon>ecological metagenomes</taxon>
    </lineage>
</organism>
<evidence type="ECO:0000313" key="2">
    <source>
        <dbReference type="EMBL" id="CAB4908512.1"/>
    </source>
</evidence>
<dbReference type="AlphaFoldDB" id="A0A6J7GKK0"/>
<dbReference type="EMBL" id="CAFBMB010000137">
    <property type="protein sequence ID" value="CAB4908512.1"/>
    <property type="molecule type" value="Genomic_DNA"/>
</dbReference>
<accession>A0A6J7GKK0</accession>
<proteinExistence type="predicted"/>
<gene>
    <name evidence="2" type="ORF">UFOPK3516_01341</name>
</gene>
<evidence type="ECO:0000256" key="1">
    <source>
        <dbReference type="SAM" id="MobiDB-lite"/>
    </source>
</evidence>
<sequence length="142" mass="15612">MWQQGCPTPAGNQAQENFRKSERSYRGVDGAIGCVESHLESATQGKAIHERKGGHTHVVQPAQSAMALLCEESRDVDRRNRIYLAQICTGGEDKLLTRDRDGINFFLGGPALKQQKLLVELLHGLGAQRIGAPVVEPIVKRQ</sequence>
<name>A0A6J7GKK0_9ZZZZ</name>